<evidence type="ECO:0000256" key="2">
    <source>
        <dbReference type="ARBA" id="ARBA00006490"/>
    </source>
</evidence>
<organism evidence="13 14">
    <name type="scientific">Methanosalsum natronophilum</name>
    <dbReference type="NCBI Taxonomy" id="768733"/>
    <lineage>
        <taxon>Archaea</taxon>
        <taxon>Methanobacteriati</taxon>
        <taxon>Methanobacteriota</taxon>
        <taxon>Stenosarchaea group</taxon>
        <taxon>Methanomicrobia</taxon>
        <taxon>Methanosarcinales</taxon>
        <taxon>Methanosarcinaceae</taxon>
        <taxon>Methanosalsum</taxon>
    </lineage>
</organism>
<evidence type="ECO:0000256" key="5">
    <source>
        <dbReference type="ARBA" id="ARBA00022679"/>
    </source>
</evidence>
<keyword evidence="9 11" id="KW-0411">Iron-sulfur</keyword>
<dbReference type="InterPro" id="IPR017772">
    <property type="entry name" value="Cys_deSase_NifS_bac/arc"/>
</dbReference>
<dbReference type="InterPro" id="IPR000192">
    <property type="entry name" value="Aminotrans_V_dom"/>
</dbReference>
<dbReference type="InterPro" id="IPR015421">
    <property type="entry name" value="PyrdxlP-dep_Trfase_major"/>
</dbReference>
<comment type="cofactor">
    <cofactor evidence="1 10">
        <name>pyridoxal 5'-phosphate</name>
        <dbReference type="ChEBI" id="CHEBI:597326"/>
    </cofactor>
</comment>
<evidence type="ECO:0000313" key="13">
    <source>
        <dbReference type="EMBL" id="RQD86542.1"/>
    </source>
</evidence>
<proteinExistence type="inferred from homology"/>
<comment type="subunit">
    <text evidence="3">Homodimer.</text>
</comment>
<accession>A0A3R7XIF0</accession>
<comment type="catalytic activity">
    <reaction evidence="11">
        <text>(sulfur carrier)-H + L-cysteine = (sulfur carrier)-SH + L-alanine</text>
        <dbReference type="Rhea" id="RHEA:43892"/>
        <dbReference type="Rhea" id="RHEA-COMP:14737"/>
        <dbReference type="Rhea" id="RHEA-COMP:14739"/>
        <dbReference type="ChEBI" id="CHEBI:29917"/>
        <dbReference type="ChEBI" id="CHEBI:35235"/>
        <dbReference type="ChEBI" id="CHEBI:57972"/>
        <dbReference type="ChEBI" id="CHEBI:64428"/>
        <dbReference type="EC" id="2.8.1.7"/>
    </reaction>
</comment>
<feature type="non-terminal residue" evidence="13">
    <location>
        <position position="1"/>
    </location>
</feature>
<dbReference type="PANTHER" id="PTHR11601">
    <property type="entry name" value="CYSTEINE DESULFURYLASE FAMILY MEMBER"/>
    <property type="match status" value="1"/>
</dbReference>
<dbReference type="Gene3D" id="1.10.260.50">
    <property type="match status" value="1"/>
</dbReference>
<dbReference type="Pfam" id="PF00266">
    <property type="entry name" value="Aminotran_5"/>
    <property type="match status" value="1"/>
</dbReference>
<comment type="similarity">
    <text evidence="2 11">Belongs to the class-V pyridoxal-phosphate-dependent aminotransferase family. NifS/IscS subfamily.</text>
</comment>
<evidence type="ECO:0000256" key="11">
    <source>
        <dbReference type="RuleBase" id="RU364075"/>
    </source>
</evidence>
<keyword evidence="6 11" id="KW-0479">Metal-binding</keyword>
<reference evidence="13 14" key="1">
    <citation type="submission" date="2018-08" db="EMBL/GenBank/DDBJ databases">
        <title>The metabolism and importance of syntrophic acetate oxidation coupled to methane or sulfide production in haloalkaline environments.</title>
        <authorList>
            <person name="Timmers P.H.A."/>
            <person name="Vavourakis C.D."/>
            <person name="Sorokin D.Y."/>
            <person name="Sinninghe Damste J.S."/>
            <person name="Muyzer G."/>
            <person name="Stams A.J.M."/>
            <person name="Plugge C.M."/>
        </authorList>
    </citation>
    <scope>NUCLEOTIDE SEQUENCE [LARGE SCALE GENOMIC DNA]</scope>
    <source>
        <strain evidence="13">MSAO_Arc3</strain>
    </source>
</reference>
<dbReference type="InterPro" id="IPR015424">
    <property type="entry name" value="PyrdxlP-dep_Trfase"/>
</dbReference>
<dbReference type="FunFam" id="3.40.640.10:FF:000003">
    <property type="entry name" value="Cysteine desulfurase IscS"/>
    <property type="match status" value="1"/>
</dbReference>
<dbReference type="InterPro" id="IPR020578">
    <property type="entry name" value="Aminotrans_V_PyrdxlP_BS"/>
</dbReference>
<evidence type="ECO:0000256" key="10">
    <source>
        <dbReference type="RuleBase" id="RU004504"/>
    </source>
</evidence>
<name>A0A3R7XIF0_9EURY</name>
<evidence type="ECO:0000313" key="14">
    <source>
        <dbReference type="Proteomes" id="UP000284763"/>
    </source>
</evidence>
<keyword evidence="5 11" id="KW-0808">Transferase</keyword>
<dbReference type="EMBL" id="QZAB01000257">
    <property type="protein sequence ID" value="RQD86542.1"/>
    <property type="molecule type" value="Genomic_DNA"/>
</dbReference>
<dbReference type="NCBIfam" id="NF002806">
    <property type="entry name" value="PRK02948.1"/>
    <property type="match status" value="1"/>
</dbReference>
<sequence length="363" mass="39932">PYFRHYYGNPSSLHSFGAKAAQDLEDSRLKVAKGINARPEEIIFTSGGTESDNLAIKGIAYKNSRQGKHIITSKIEHPAVLNTCRFLEKKGFEVTYVPVDNSGIVNIEDLKDSIRTDTILISIMHANNEIGTLQPIDEISKIAKTNEVYFHTDAVQTVGKIPIDMEKIDVDLMSLSSHKIHGPKGVGALYIKKGVSIEPILHGGEHERGIRSGTENIAGIIGFAKAFELATSNLENNSKKMLKLRNHLIESVKKRIPESYLNGHQTKCLPNIANLRFSFIEGESIVLMLDMKGIAASTGSACSSKNLKASHVLESIGLQPEVSHGSIRFSLGKDNTLEEVDYVVDSLETIIKKLREMSPIAKM</sequence>
<dbReference type="SUPFAM" id="SSF53383">
    <property type="entry name" value="PLP-dependent transferases"/>
    <property type="match status" value="1"/>
</dbReference>
<evidence type="ECO:0000256" key="1">
    <source>
        <dbReference type="ARBA" id="ARBA00001933"/>
    </source>
</evidence>
<evidence type="ECO:0000256" key="6">
    <source>
        <dbReference type="ARBA" id="ARBA00022723"/>
    </source>
</evidence>
<keyword evidence="8 11" id="KW-0408">Iron</keyword>
<gene>
    <name evidence="13" type="primary">nifS</name>
    <name evidence="13" type="ORF">D5R95_03835</name>
</gene>
<dbReference type="PROSITE" id="PS00595">
    <property type="entry name" value="AA_TRANSFER_CLASS_5"/>
    <property type="match status" value="1"/>
</dbReference>
<comment type="caution">
    <text evidence="13">The sequence shown here is derived from an EMBL/GenBank/DDBJ whole genome shotgun (WGS) entry which is preliminary data.</text>
</comment>
<evidence type="ECO:0000256" key="8">
    <source>
        <dbReference type="ARBA" id="ARBA00023004"/>
    </source>
</evidence>
<dbReference type="EC" id="2.8.1.7" evidence="4 11"/>
<comment type="function">
    <text evidence="11">Catalyzes the removal of elemental sulfur atoms from cysteine to produce alanine.</text>
</comment>
<feature type="domain" description="Aminotransferase class V" evidence="12">
    <location>
        <begin position="2"/>
        <end position="343"/>
    </location>
</feature>
<keyword evidence="7 11" id="KW-0663">Pyridoxal phosphate</keyword>
<evidence type="ECO:0000259" key="12">
    <source>
        <dbReference type="Pfam" id="PF00266"/>
    </source>
</evidence>
<dbReference type="GO" id="GO:0031071">
    <property type="term" value="F:cysteine desulfurase activity"/>
    <property type="evidence" value="ECO:0007669"/>
    <property type="project" value="UniProtKB-EC"/>
</dbReference>
<dbReference type="GO" id="GO:0030170">
    <property type="term" value="F:pyridoxal phosphate binding"/>
    <property type="evidence" value="ECO:0007669"/>
    <property type="project" value="InterPro"/>
</dbReference>
<evidence type="ECO:0000256" key="7">
    <source>
        <dbReference type="ARBA" id="ARBA00022898"/>
    </source>
</evidence>
<evidence type="ECO:0000256" key="3">
    <source>
        <dbReference type="ARBA" id="ARBA00011738"/>
    </source>
</evidence>
<dbReference type="PIRSF" id="PIRSF005572">
    <property type="entry name" value="NifS"/>
    <property type="match status" value="1"/>
</dbReference>
<dbReference type="AlphaFoldDB" id="A0A3R7XIF0"/>
<dbReference type="Gene3D" id="3.40.640.10">
    <property type="entry name" value="Type I PLP-dependent aspartate aminotransferase-like (Major domain)"/>
    <property type="match status" value="1"/>
</dbReference>
<dbReference type="Gene3D" id="3.90.1150.10">
    <property type="entry name" value="Aspartate Aminotransferase, domain 1"/>
    <property type="match status" value="1"/>
</dbReference>
<dbReference type="InterPro" id="IPR016454">
    <property type="entry name" value="Cysteine_dSase"/>
</dbReference>
<evidence type="ECO:0000256" key="9">
    <source>
        <dbReference type="ARBA" id="ARBA00023014"/>
    </source>
</evidence>
<evidence type="ECO:0000256" key="4">
    <source>
        <dbReference type="ARBA" id="ARBA00012239"/>
    </source>
</evidence>
<dbReference type="GO" id="GO:0006520">
    <property type="term" value="P:amino acid metabolic process"/>
    <property type="evidence" value="ECO:0007669"/>
    <property type="project" value="InterPro"/>
</dbReference>
<dbReference type="InterPro" id="IPR015422">
    <property type="entry name" value="PyrdxlP-dep_Trfase_small"/>
</dbReference>
<dbReference type="GO" id="GO:0046872">
    <property type="term" value="F:metal ion binding"/>
    <property type="evidence" value="ECO:0007669"/>
    <property type="project" value="UniProtKB-KW"/>
</dbReference>
<dbReference type="NCBIfam" id="TIGR03402">
    <property type="entry name" value="FeS_nifS"/>
    <property type="match status" value="1"/>
</dbReference>
<protein>
    <recommendedName>
        <fullName evidence="4 11">Cysteine desulfurase</fullName>
        <ecNumber evidence="4 11">2.8.1.7</ecNumber>
    </recommendedName>
    <alternativeName>
        <fullName evidence="11">Nitrogenase metalloclusters biosynthesis protein NifS</fullName>
    </alternativeName>
</protein>
<dbReference type="Proteomes" id="UP000284763">
    <property type="component" value="Unassembled WGS sequence"/>
</dbReference>
<dbReference type="PANTHER" id="PTHR11601:SF34">
    <property type="entry name" value="CYSTEINE DESULFURASE"/>
    <property type="match status" value="1"/>
</dbReference>
<dbReference type="GO" id="GO:0051536">
    <property type="term" value="F:iron-sulfur cluster binding"/>
    <property type="evidence" value="ECO:0007669"/>
    <property type="project" value="UniProtKB-KW"/>
</dbReference>